<evidence type="ECO:0000313" key="2">
    <source>
        <dbReference type="Proteomes" id="UP000266673"/>
    </source>
</evidence>
<name>A0A397TRI4_9GLOM</name>
<gene>
    <name evidence="1" type="ORF">C2G38_2235896</name>
</gene>
<dbReference type="EMBL" id="QKWP01005543">
    <property type="protein sequence ID" value="RIB00040.1"/>
    <property type="molecule type" value="Genomic_DNA"/>
</dbReference>
<organism evidence="1 2">
    <name type="scientific">Gigaspora rosea</name>
    <dbReference type="NCBI Taxonomy" id="44941"/>
    <lineage>
        <taxon>Eukaryota</taxon>
        <taxon>Fungi</taxon>
        <taxon>Fungi incertae sedis</taxon>
        <taxon>Mucoromycota</taxon>
        <taxon>Glomeromycotina</taxon>
        <taxon>Glomeromycetes</taxon>
        <taxon>Diversisporales</taxon>
        <taxon>Gigasporaceae</taxon>
        <taxon>Gigaspora</taxon>
    </lineage>
</organism>
<accession>A0A397TRI4</accession>
<proteinExistence type="predicted"/>
<evidence type="ECO:0000313" key="1">
    <source>
        <dbReference type="EMBL" id="RIB00040.1"/>
    </source>
</evidence>
<reference evidence="1 2" key="1">
    <citation type="submission" date="2018-06" db="EMBL/GenBank/DDBJ databases">
        <title>Comparative genomics reveals the genomic features of Rhizophagus irregularis, R. cerebriforme, R. diaphanum and Gigaspora rosea, and their symbiotic lifestyle signature.</title>
        <authorList>
            <person name="Morin E."/>
            <person name="San Clemente H."/>
            <person name="Chen E.C.H."/>
            <person name="De La Providencia I."/>
            <person name="Hainaut M."/>
            <person name="Kuo A."/>
            <person name="Kohler A."/>
            <person name="Murat C."/>
            <person name="Tang N."/>
            <person name="Roy S."/>
            <person name="Loubradou J."/>
            <person name="Henrissat B."/>
            <person name="Grigoriev I.V."/>
            <person name="Corradi N."/>
            <person name="Roux C."/>
            <person name="Martin F.M."/>
        </authorList>
    </citation>
    <scope>NUCLEOTIDE SEQUENCE [LARGE SCALE GENOMIC DNA]</scope>
    <source>
        <strain evidence="1 2">DAOM 194757</strain>
    </source>
</reference>
<sequence>MTIKDFFVKLTTGKVSPECNIDFISPEAIDHVELSNAPTTGATRVSLDCNIIEVTSSQGIYIHYRLKMDDVTNSNSALQRNSFTILMQNAYRTQLCLPTFQQSEKMNRKHKLRSDIVEWIQRHGGGWSSQSYANTQGKQFVVSLNEAIWYIDIRDYQKFEERGYLIPDLFIEFFNRANPESYKQSRKSFDENELNLYCQALAPYATSSWMLKENFNWLRDAFDSFVVAISNY</sequence>
<feature type="non-terminal residue" evidence="1">
    <location>
        <position position="232"/>
    </location>
</feature>
<dbReference type="OrthoDB" id="2377985at2759"/>
<dbReference type="Proteomes" id="UP000266673">
    <property type="component" value="Unassembled WGS sequence"/>
</dbReference>
<dbReference type="STRING" id="44941.A0A397TRI4"/>
<dbReference type="AlphaFoldDB" id="A0A397TRI4"/>
<protein>
    <submittedName>
        <fullName evidence="1">Uncharacterized protein</fullName>
    </submittedName>
</protein>
<comment type="caution">
    <text evidence="1">The sequence shown here is derived from an EMBL/GenBank/DDBJ whole genome shotgun (WGS) entry which is preliminary data.</text>
</comment>
<keyword evidence="2" id="KW-1185">Reference proteome</keyword>